<evidence type="ECO:0000256" key="3">
    <source>
        <dbReference type="ARBA" id="ARBA00022801"/>
    </source>
</evidence>
<evidence type="ECO:0000313" key="6">
    <source>
        <dbReference type="EMBL" id="KAF9698626.1"/>
    </source>
</evidence>
<dbReference type="PANTHER" id="PTHR42978">
    <property type="entry name" value="QUORUM-QUENCHING LACTONASE YTNP-RELATED-RELATED"/>
    <property type="match status" value="1"/>
</dbReference>
<reference evidence="6" key="2">
    <citation type="submission" date="2020-09" db="EMBL/GenBank/DDBJ databases">
        <title>Reference genome assembly for Australian Ascochyta lentis isolate Al4.</title>
        <authorList>
            <person name="Lee R.C."/>
            <person name="Farfan-Caceres L.M."/>
            <person name="Debler J.W."/>
            <person name="Williams A.H."/>
            <person name="Henares B.M."/>
        </authorList>
    </citation>
    <scope>NUCLEOTIDE SEQUENCE</scope>
    <source>
        <strain evidence="6">Al4</strain>
    </source>
</reference>
<dbReference type="InterPro" id="IPR051013">
    <property type="entry name" value="MBL_superfamily_lactonases"/>
</dbReference>
<dbReference type="Gene3D" id="3.60.15.10">
    <property type="entry name" value="Ribonuclease Z/Hydroxyacylglutathione hydrolase-like"/>
    <property type="match status" value="1"/>
</dbReference>
<dbReference type="Pfam" id="PF00753">
    <property type="entry name" value="Lactamase_B"/>
    <property type="match status" value="1"/>
</dbReference>
<dbReference type="Proteomes" id="UP000651452">
    <property type="component" value="Unassembled WGS sequence"/>
</dbReference>
<reference evidence="6" key="1">
    <citation type="submission" date="2018-12" db="EMBL/GenBank/DDBJ databases">
        <authorList>
            <person name="Syme R.A."/>
            <person name="Farfan-Caceres L."/>
            <person name="Lichtenzveig J."/>
        </authorList>
    </citation>
    <scope>NUCLEOTIDE SEQUENCE</scope>
    <source>
        <strain evidence="6">Al4</strain>
    </source>
</reference>
<proteinExistence type="inferred from homology"/>
<dbReference type="PANTHER" id="PTHR42978:SF5">
    <property type="entry name" value="METALLO-BETA-LACTAMASE DOMAIN-CONTAINING PROTEIN"/>
    <property type="match status" value="1"/>
</dbReference>
<dbReference type="OrthoDB" id="10250730at2759"/>
<evidence type="ECO:0000256" key="2">
    <source>
        <dbReference type="ARBA" id="ARBA00022723"/>
    </source>
</evidence>
<name>A0A8H7J7R6_9PLEO</name>
<dbReference type="AlphaFoldDB" id="A0A8H7J7R6"/>
<protein>
    <recommendedName>
        <fullName evidence="5">Metallo-beta-lactamase domain-containing protein</fullName>
    </recommendedName>
</protein>
<feature type="domain" description="Metallo-beta-lactamase" evidence="5">
    <location>
        <begin position="43"/>
        <end position="133"/>
    </location>
</feature>
<keyword evidence="2" id="KW-0479">Metal-binding</keyword>
<comment type="caution">
    <text evidence="6">The sequence shown here is derived from an EMBL/GenBank/DDBJ whole genome shotgun (WGS) entry which is preliminary data.</text>
</comment>
<evidence type="ECO:0000256" key="4">
    <source>
        <dbReference type="ARBA" id="ARBA00022833"/>
    </source>
</evidence>
<keyword evidence="7" id="KW-1185">Reference proteome</keyword>
<gene>
    <name evidence="6" type="ORF">EKO04_003945</name>
</gene>
<evidence type="ECO:0000256" key="1">
    <source>
        <dbReference type="ARBA" id="ARBA00007749"/>
    </source>
</evidence>
<sequence length="209" mass="23196">MHLPSSTSTVKVRAINTTTEMVCDSGAFVRPVIPGHEYLNLKTLCFLIDNEAHDKRILFDCGARKDFWNGPAQTKRMIGGHVPALRVEKGVDEILVDAGVALDSLDAIVWSHWHWDHIGDGSKFPDQTDIVVGPGFSENFLPGWPLDPNGRLLASDFAGHFIDEISFKDHDFSIGDFRAHDYFGDGSFYLLDVPGVPCDRAHMRTGTDD</sequence>
<dbReference type="GO" id="GO:0016787">
    <property type="term" value="F:hydrolase activity"/>
    <property type="evidence" value="ECO:0007669"/>
    <property type="project" value="UniProtKB-KW"/>
</dbReference>
<evidence type="ECO:0000313" key="7">
    <source>
        <dbReference type="Proteomes" id="UP000651452"/>
    </source>
</evidence>
<accession>A0A8H7J7R6</accession>
<evidence type="ECO:0000259" key="5">
    <source>
        <dbReference type="Pfam" id="PF00753"/>
    </source>
</evidence>
<dbReference type="EMBL" id="RZGK01000006">
    <property type="protein sequence ID" value="KAF9698626.1"/>
    <property type="molecule type" value="Genomic_DNA"/>
</dbReference>
<keyword evidence="3" id="KW-0378">Hydrolase</keyword>
<dbReference type="SUPFAM" id="SSF56281">
    <property type="entry name" value="Metallo-hydrolase/oxidoreductase"/>
    <property type="match status" value="1"/>
</dbReference>
<comment type="similarity">
    <text evidence="1">Belongs to the metallo-beta-lactamase superfamily.</text>
</comment>
<keyword evidence="4" id="KW-0862">Zinc</keyword>
<dbReference type="GO" id="GO:0046872">
    <property type="term" value="F:metal ion binding"/>
    <property type="evidence" value="ECO:0007669"/>
    <property type="project" value="UniProtKB-KW"/>
</dbReference>
<organism evidence="6 7">
    <name type="scientific">Ascochyta lentis</name>
    <dbReference type="NCBI Taxonomy" id="205686"/>
    <lineage>
        <taxon>Eukaryota</taxon>
        <taxon>Fungi</taxon>
        <taxon>Dikarya</taxon>
        <taxon>Ascomycota</taxon>
        <taxon>Pezizomycotina</taxon>
        <taxon>Dothideomycetes</taxon>
        <taxon>Pleosporomycetidae</taxon>
        <taxon>Pleosporales</taxon>
        <taxon>Pleosporineae</taxon>
        <taxon>Didymellaceae</taxon>
        <taxon>Ascochyta</taxon>
    </lineage>
</organism>
<dbReference type="InterPro" id="IPR036866">
    <property type="entry name" value="RibonucZ/Hydroxyglut_hydro"/>
</dbReference>
<dbReference type="InterPro" id="IPR001279">
    <property type="entry name" value="Metallo-B-lactamas"/>
</dbReference>